<evidence type="ECO:0000256" key="3">
    <source>
        <dbReference type="ARBA" id="ARBA00023002"/>
    </source>
</evidence>
<evidence type="ECO:0000256" key="1">
    <source>
        <dbReference type="ARBA" id="ARBA00006484"/>
    </source>
</evidence>
<evidence type="ECO:0000259" key="5">
    <source>
        <dbReference type="SMART" id="SM00822"/>
    </source>
</evidence>
<evidence type="ECO:0000313" key="6">
    <source>
        <dbReference type="EMBL" id="CCX32431.1"/>
    </source>
</evidence>
<dbReference type="GO" id="GO:0016616">
    <property type="term" value="F:oxidoreductase activity, acting on the CH-OH group of donors, NAD or NADP as acceptor"/>
    <property type="evidence" value="ECO:0007669"/>
    <property type="project" value="TreeGrafter"/>
</dbReference>
<proteinExistence type="inferred from homology"/>
<evidence type="ECO:0000256" key="2">
    <source>
        <dbReference type="ARBA" id="ARBA00022857"/>
    </source>
</evidence>
<dbReference type="STRING" id="1076935.U4LVD1"/>
<dbReference type="PROSITE" id="PS00061">
    <property type="entry name" value="ADH_SHORT"/>
    <property type="match status" value="1"/>
</dbReference>
<feature type="domain" description="Ketoreductase" evidence="5">
    <location>
        <begin position="12"/>
        <end position="196"/>
    </location>
</feature>
<dbReference type="AlphaFoldDB" id="U4LVD1"/>
<keyword evidence="7" id="KW-1185">Reference proteome</keyword>
<dbReference type="Proteomes" id="UP000018144">
    <property type="component" value="Unassembled WGS sequence"/>
</dbReference>
<dbReference type="FunFam" id="3.40.50.720:FF:000398">
    <property type="entry name" value="Probable 2-deoxy-D-gluconate 3-dehydrogenase"/>
    <property type="match status" value="1"/>
</dbReference>
<comment type="similarity">
    <text evidence="1 4">Belongs to the short-chain dehydrogenases/reductases (SDR) family.</text>
</comment>
<dbReference type="OMA" id="LFGVQCD"/>
<evidence type="ECO:0000256" key="4">
    <source>
        <dbReference type="RuleBase" id="RU000363"/>
    </source>
</evidence>
<name>U4LVD1_PYROM</name>
<dbReference type="InterPro" id="IPR057326">
    <property type="entry name" value="KR_dom"/>
</dbReference>
<dbReference type="PRINTS" id="PR00081">
    <property type="entry name" value="GDHRDH"/>
</dbReference>
<dbReference type="PRINTS" id="PR00080">
    <property type="entry name" value="SDRFAMILY"/>
</dbReference>
<evidence type="ECO:0000313" key="7">
    <source>
        <dbReference type="Proteomes" id="UP000018144"/>
    </source>
</evidence>
<keyword evidence="3" id="KW-0560">Oxidoreductase</keyword>
<dbReference type="InterPro" id="IPR002347">
    <property type="entry name" value="SDR_fam"/>
</dbReference>
<gene>
    <name evidence="6" type="ORF">PCON_13080</name>
</gene>
<dbReference type="EMBL" id="HF935844">
    <property type="protein sequence ID" value="CCX32431.1"/>
    <property type="molecule type" value="Genomic_DNA"/>
</dbReference>
<dbReference type="PANTHER" id="PTHR42760">
    <property type="entry name" value="SHORT-CHAIN DEHYDROGENASES/REDUCTASES FAMILY MEMBER"/>
    <property type="match status" value="1"/>
</dbReference>
<dbReference type="SMART" id="SM00822">
    <property type="entry name" value="PKS_KR"/>
    <property type="match status" value="1"/>
</dbReference>
<dbReference type="Gene3D" id="3.40.50.720">
    <property type="entry name" value="NAD(P)-binding Rossmann-like Domain"/>
    <property type="match status" value="1"/>
</dbReference>
<accession>U4LVD1</accession>
<organism evidence="6 7">
    <name type="scientific">Pyronema omphalodes (strain CBS 100304)</name>
    <name type="common">Pyronema confluens</name>
    <dbReference type="NCBI Taxonomy" id="1076935"/>
    <lineage>
        <taxon>Eukaryota</taxon>
        <taxon>Fungi</taxon>
        <taxon>Dikarya</taxon>
        <taxon>Ascomycota</taxon>
        <taxon>Pezizomycotina</taxon>
        <taxon>Pezizomycetes</taxon>
        <taxon>Pezizales</taxon>
        <taxon>Pyronemataceae</taxon>
        <taxon>Pyronema</taxon>
    </lineage>
</organism>
<dbReference type="eggNOG" id="KOG0725">
    <property type="taxonomic scope" value="Eukaryota"/>
</dbReference>
<dbReference type="OrthoDB" id="294295at2759"/>
<keyword evidence="2" id="KW-0521">NADP</keyword>
<dbReference type="Pfam" id="PF00106">
    <property type="entry name" value="adh_short"/>
    <property type="match status" value="1"/>
</dbReference>
<protein>
    <submittedName>
        <fullName evidence="6">Similar to 2-dehydro-3-deoxy-D-gluconate 5-dehydrogenase acc. no. Q05528</fullName>
    </submittedName>
</protein>
<sequence>MAIPSFFDLSGKTALVTGGTRGIGRAMALALAEAGADIILVQRNTRDSSTRDDIIDLGRKCRIVLADLSTSASVSFVIPDLVSHAEMLPNGGIHILVNCAGIQRRNPAHEFPDSEWNEVVQTNLSTVFTMCRDIGKYWIENDIGGRIVNVASLLSFQGGINVPAYAAAKHGVMGLTKSLSNEWAKHGIAVNAIAPGYIATDMNKDLQSDKERNKSIMDRIPAGRWGNPDDFKGPVVFLASEKASGYINGETIVVDGGWMGR</sequence>
<dbReference type="InterPro" id="IPR036291">
    <property type="entry name" value="NAD(P)-bd_dom_sf"/>
</dbReference>
<dbReference type="SUPFAM" id="SSF51735">
    <property type="entry name" value="NAD(P)-binding Rossmann-fold domains"/>
    <property type="match status" value="1"/>
</dbReference>
<reference evidence="6 7" key="1">
    <citation type="journal article" date="2013" name="PLoS Genet.">
        <title>The genome and development-dependent transcriptomes of Pyronema confluens: a window into fungal evolution.</title>
        <authorList>
            <person name="Traeger S."/>
            <person name="Altegoer F."/>
            <person name="Freitag M."/>
            <person name="Gabaldon T."/>
            <person name="Kempken F."/>
            <person name="Kumar A."/>
            <person name="Marcet-Houben M."/>
            <person name="Poggeler S."/>
            <person name="Stajich J.E."/>
            <person name="Nowrousian M."/>
        </authorList>
    </citation>
    <scope>NUCLEOTIDE SEQUENCE [LARGE SCALE GENOMIC DNA]</scope>
    <source>
        <strain evidence="7">CBS 100304</strain>
        <tissue evidence="6">Vegetative mycelium</tissue>
    </source>
</reference>
<dbReference type="PANTHER" id="PTHR42760:SF5">
    <property type="entry name" value="2-DEHYDRO-3-DEOXY-D-GLUCONATE 5-DEHYDROGENASE"/>
    <property type="match status" value="1"/>
</dbReference>
<dbReference type="InterPro" id="IPR020904">
    <property type="entry name" value="Sc_DH/Rdtase_CS"/>
</dbReference>